<accession>A0ABP8WF19</accession>
<dbReference type="RefSeq" id="WP_253871621.1">
    <property type="nucleotide sequence ID" value="NZ_BAABHM010000003.1"/>
</dbReference>
<proteinExistence type="predicted"/>
<comment type="caution">
    <text evidence="1">The sequence shown here is derived from an EMBL/GenBank/DDBJ whole genome shotgun (WGS) entry which is preliminary data.</text>
</comment>
<reference evidence="2" key="1">
    <citation type="journal article" date="2019" name="Int. J. Syst. Evol. Microbiol.">
        <title>The Global Catalogue of Microorganisms (GCM) 10K type strain sequencing project: providing services to taxonomists for standard genome sequencing and annotation.</title>
        <authorList>
            <consortium name="The Broad Institute Genomics Platform"/>
            <consortium name="The Broad Institute Genome Sequencing Center for Infectious Disease"/>
            <person name="Wu L."/>
            <person name="Ma J."/>
        </authorList>
    </citation>
    <scope>NUCLEOTIDE SEQUENCE [LARGE SCALE GENOMIC DNA]</scope>
    <source>
        <strain evidence="2">JCM 17975</strain>
    </source>
</reference>
<protein>
    <submittedName>
        <fullName evidence="1">Uncharacterized protein</fullName>
    </submittedName>
</protein>
<dbReference type="EMBL" id="BAABHM010000003">
    <property type="protein sequence ID" value="GAA4688445.1"/>
    <property type="molecule type" value="Genomic_DNA"/>
</dbReference>
<gene>
    <name evidence="1" type="ORF">GCM10023198_03560</name>
</gene>
<sequence length="58" mass="6548">MRADHYDGFADSYAAENASSLLNTYYDKPAMLRLAGERAVLTFWHRPLHAMRDSASVS</sequence>
<organism evidence="1 2">
    <name type="scientific">Promicromonospora umidemergens</name>
    <dbReference type="NCBI Taxonomy" id="629679"/>
    <lineage>
        <taxon>Bacteria</taxon>
        <taxon>Bacillati</taxon>
        <taxon>Actinomycetota</taxon>
        <taxon>Actinomycetes</taxon>
        <taxon>Micrococcales</taxon>
        <taxon>Promicromonosporaceae</taxon>
        <taxon>Promicromonospora</taxon>
    </lineage>
</organism>
<evidence type="ECO:0000313" key="1">
    <source>
        <dbReference type="EMBL" id="GAA4688445.1"/>
    </source>
</evidence>
<name>A0ABP8WF19_9MICO</name>
<evidence type="ECO:0000313" key="2">
    <source>
        <dbReference type="Proteomes" id="UP001500843"/>
    </source>
</evidence>
<dbReference type="Proteomes" id="UP001500843">
    <property type="component" value="Unassembled WGS sequence"/>
</dbReference>
<keyword evidence="2" id="KW-1185">Reference proteome</keyword>